<dbReference type="Proteomes" id="UP000789920">
    <property type="component" value="Unassembled WGS sequence"/>
</dbReference>
<comment type="caution">
    <text evidence="1">The sequence shown here is derived from an EMBL/GenBank/DDBJ whole genome shotgun (WGS) entry which is preliminary data.</text>
</comment>
<organism evidence="1 2">
    <name type="scientific">Racocetra persica</name>
    <dbReference type="NCBI Taxonomy" id="160502"/>
    <lineage>
        <taxon>Eukaryota</taxon>
        <taxon>Fungi</taxon>
        <taxon>Fungi incertae sedis</taxon>
        <taxon>Mucoromycota</taxon>
        <taxon>Glomeromycotina</taxon>
        <taxon>Glomeromycetes</taxon>
        <taxon>Diversisporales</taxon>
        <taxon>Gigasporaceae</taxon>
        <taxon>Racocetra</taxon>
    </lineage>
</organism>
<proteinExistence type="predicted"/>
<keyword evidence="2" id="KW-1185">Reference proteome</keyword>
<dbReference type="EMBL" id="CAJVQC010095195">
    <property type="protein sequence ID" value="CAG8828253.1"/>
    <property type="molecule type" value="Genomic_DNA"/>
</dbReference>
<evidence type="ECO:0000313" key="2">
    <source>
        <dbReference type="Proteomes" id="UP000789920"/>
    </source>
</evidence>
<evidence type="ECO:0000313" key="1">
    <source>
        <dbReference type="EMBL" id="CAG8828253.1"/>
    </source>
</evidence>
<feature type="non-terminal residue" evidence="1">
    <location>
        <position position="54"/>
    </location>
</feature>
<reference evidence="1" key="1">
    <citation type="submission" date="2021-06" db="EMBL/GenBank/DDBJ databases">
        <authorList>
            <person name="Kallberg Y."/>
            <person name="Tangrot J."/>
            <person name="Rosling A."/>
        </authorList>
    </citation>
    <scope>NUCLEOTIDE SEQUENCE</scope>
    <source>
        <strain evidence="1">MA461A</strain>
    </source>
</reference>
<gene>
    <name evidence="1" type="ORF">RPERSI_LOCUS27194</name>
</gene>
<protein>
    <submittedName>
        <fullName evidence="1">2309_t:CDS:1</fullName>
    </submittedName>
</protein>
<name>A0ACA9S9A3_9GLOM</name>
<sequence length="54" mass="6339">MSPTSCKTKLTKRQQKALAFRKNRGKKSELTADNEKKDVIEIDRVVEKIKKRKH</sequence>
<accession>A0ACA9S9A3</accession>